<comment type="pathway">
    <text evidence="1">Metabolic intermediate biosynthesis; chorismate biosynthesis; chorismate from D-erythrose 4-phosphate and phosphoenolpyruvate: step 7/7.</text>
</comment>
<evidence type="ECO:0000256" key="2">
    <source>
        <dbReference type="ARBA" id="ARBA00008014"/>
    </source>
</evidence>
<evidence type="ECO:0000313" key="8">
    <source>
        <dbReference type="Proteomes" id="UP000182200"/>
    </source>
</evidence>
<evidence type="ECO:0000256" key="4">
    <source>
        <dbReference type="ARBA" id="ARBA00022605"/>
    </source>
</evidence>
<evidence type="ECO:0000256" key="1">
    <source>
        <dbReference type="ARBA" id="ARBA00005044"/>
    </source>
</evidence>
<keyword evidence="5" id="KW-0057">Aromatic amino acid biosynthesis</keyword>
<organism evidence="7 8">
    <name type="scientific">Candidatus Kryptonium thompsonii</name>
    <dbReference type="NCBI Taxonomy" id="1633631"/>
    <lineage>
        <taxon>Bacteria</taxon>
        <taxon>Pseudomonadati</taxon>
        <taxon>Candidatus Kryptoniota</taxon>
        <taxon>Candidatus Kryptonium</taxon>
    </lineage>
</organism>
<dbReference type="EMBL" id="CZVI01000026">
    <property type="protein sequence ID" value="CUS91895.1"/>
    <property type="molecule type" value="Genomic_DNA"/>
</dbReference>
<dbReference type="PANTHER" id="PTHR21085">
    <property type="entry name" value="CHORISMATE SYNTHASE"/>
    <property type="match status" value="1"/>
</dbReference>
<protein>
    <recommendedName>
        <fullName evidence="3">chorismate synthase</fullName>
        <ecNumber evidence="3">4.2.3.5</ecNumber>
    </recommendedName>
</protein>
<keyword evidence="6" id="KW-0456">Lyase</keyword>
<keyword evidence="4" id="KW-0028">Amino-acid biosynthesis</keyword>
<evidence type="ECO:0000256" key="5">
    <source>
        <dbReference type="ARBA" id="ARBA00023141"/>
    </source>
</evidence>
<dbReference type="InterPro" id="IPR000453">
    <property type="entry name" value="Chorismate_synth"/>
</dbReference>
<evidence type="ECO:0000313" key="7">
    <source>
        <dbReference type="EMBL" id="CUS91895.1"/>
    </source>
</evidence>
<comment type="similarity">
    <text evidence="2">Belongs to the chorismate synthase family.</text>
</comment>
<evidence type="ECO:0000256" key="3">
    <source>
        <dbReference type="ARBA" id="ARBA00013036"/>
    </source>
</evidence>
<accession>A0ABM9UWU3</accession>
<dbReference type="Gene3D" id="3.60.150.10">
    <property type="entry name" value="Chorismate synthase AroC"/>
    <property type="match status" value="1"/>
</dbReference>
<comment type="caution">
    <text evidence="7">The sequence shown here is derived from an EMBL/GenBank/DDBJ whole genome shotgun (WGS) entry which is preliminary data.</text>
</comment>
<dbReference type="Pfam" id="PF01264">
    <property type="entry name" value="Chorismate_synt"/>
    <property type="match status" value="1"/>
</dbReference>
<evidence type="ECO:0000256" key="6">
    <source>
        <dbReference type="ARBA" id="ARBA00023239"/>
    </source>
</evidence>
<dbReference type="PANTHER" id="PTHR21085:SF0">
    <property type="entry name" value="CHORISMATE SYNTHASE"/>
    <property type="match status" value="1"/>
</dbReference>
<dbReference type="SUPFAM" id="SSF103263">
    <property type="entry name" value="Chorismate synthase, AroC"/>
    <property type="match status" value="1"/>
</dbReference>
<name>A0ABM9UWU3_9BACT</name>
<gene>
    <name evidence="7" type="ORF">JGI8_01601</name>
</gene>
<keyword evidence="8" id="KW-1185">Reference proteome</keyword>
<sequence length="204" mass="22284">ERKIRRLICKPKGALELSLLADKSEVRCIDKAVEEKMKDMIKEAMKNGDTVGGIFEVIVTGLPVGLGSYVQWDRRLDGLLAQAIMSIQAVKGVEIGPAFENAKKFGSEVHDEIFVRNGKIYCRTNRAGGIEGGMTNGQPIVLRAAMKPISTVVKGLSSVDLKTLKPVRSRYERSDFCAVPSASVIAESVIAPVIANAVLEKIWW</sequence>
<proteinExistence type="inferred from homology"/>
<dbReference type="RefSeq" id="WP_255307866.1">
    <property type="nucleotide sequence ID" value="NZ_CZVI01000026.1"/>
</dbReference>
<feature type="non-terminal residue" evidence="7">
    <location>
        <position position="1"/>
    </location>
</feature>
<dbReference type="Proteomes" id="UP000182200">
    <property type="component" value="Unassembled WGS sequence"/>
</dbReference>
<reference evidence="7 8" key="1">
    <citation type="submission" date="2015-11" db="EMBL/GenBank/DDBJ databases">
        <authorList>
            <person name="Varghese N."/>
        </authorList>
    </citation>
    <scope>NUCLEOTIDE SEQUENCE [LARGE SCALE GENOMIC DNA]</scope>
    <source>
        <strain evidence="7 8">JGI-8</strain>
    </source>
</reference>
<dbReference type="EC" id="4.2.3.5" evidence="3"/>
<dbReference type="InterPro" id="IPR035904">
    <property type="entry name" value="Chorismate_synth_AroC_sf"/>
</dbReference>